<dbReference type="PANTHER" id="PTHR34676:SF17">
    <property type="entry name" value="OS06G0684500 PROTEIN"/>
    <property type="match status" value="1"/>
</dbReference>
<accession>A0A2T8KQ73</accession>
<dbReference type="Gramene" id="PVH64300">
    <property type="protein sequence ID" value="PVH64300"/>
    <property type="gene ID" value="PAHAL_2G231700"/>
</dbReference>
<evidence type="ECO:0000313" key="5">
    <source>
        <dbReference type="EMBL" id="PVH64300.1"/>
    </source>
</evidence>
<dbReference type="InterPro" id="IPR036875">
    <property type="entry name" value="Znf_CCHC_sf"/>
</dbReference>
<dbReference type="EMBL" id="CM008047">
    <property type="protein sequence ID" value="PVH64300.1"/>
    <property type="molecule type" value="Genomic_DNA"/>
</dbReference>
<evidence type="ECO:0000256" key="2">
    <source>
        <dbReference type="SAM" id="Coils"/>
    </source>
</evidence>
<feature type="domain" description="CCHC-type" evidence="4">
    <location>
        <begin position="248"/>
        <end position="263"/>
    </location>
</feature>
<sequence>MSAHIKAMSRKLWRVVNDGYVILDSKNLSPLEEENEILNDQGVNVLFSALGVTEFNRVKSLTNAHDIWEKLMEIHEGTSSVKEAKLYLLKGNFSEFTMKKDESIAEMFNRLNDIVNDLKGLGFEVPDADFNHKFLRCLPERYDTIVTLLVRSNVKTATPTQILGEVLTHDMFKKSQDEAHGGEIDMKKKSVAFKAQDSKKEEESECQEEESDEEMALFVKRFNRMMNKKNFGKKGQSSRKNPFVNKTCFQCGEMGHISVNCPNKKNDKKDKKNDEKKKKKFIKKKKNGQPYFVEWDSDASSDDDDDDDDDDKPSKGVAGIAIKEAPSLFSTPHCLMAKGGAKVQQDDELDELSYDDLVEMLNDADEFMTKEKAKLKELKLKFTSLQDSYEELKTSHENLKETHEKLEEAHNALLNHERKATLSIGNCTNMKVISFDSSYILMRNSNGNVSAKFVGIPIDGAKKNAIWVPKVLVTNVQGPKKVWVPKRVVSLL</sequence>
<feature type="region of interest" description="Disordered" evidence="3">
    <location>
        <begin position="193"/>
        <end position="212"/>
    </location>
</feature>
<dbReference type="GO" id="GO:0008270">
    <property type="term" value="F:zinc ion binding"/>
    <property type="evidence" value="ECO:0007669"/>
    <property type="project" value="UniProtKB-KW"/>
</dbReference>
<feature type="compositionally biased region" description="Acidic residues" evidence="3">
    <location>
        <begin position="203"/>
        <end position="212"/>
    </location>
</feature>
<keyword evidence="1" id="KW-0863">Zinc-finger</keyword>
<reference evidence="5" key="1">
    <citation type="submission" date="2018-04" db="EMBL/GenBank/DDBJ databases">
        <title>WGS assembly of Panicum hallii.</title>
        <authorList>
            <person name="Lovell J."/>
            <person name="Jenkins J."/>
            <person name="Lowry D."/>
            <person name="Mamidi S."/>
            <person name="Sreedasyam A."/>
            <person name="Weng X."/>
            <person name="Barry K."/>
            <person name="Bonette J."/>
            <person name="Campitelli B."/>
            <person name="Daum C."/>
            <person name="Gordon S."/>
            <person name="Gould B."/>
            <person name="Lipzen A."/>
            <person name="Macqueen A."/>
            <person name="Palacio-Mejia J."/>
            <person name="Plott C."/>
            <person name="Shakirov E."/>
            <person name="Shu S."/>
            <person name="Yoshinaga Y."/>
            <person name="Zane M."/>
            <person name="Rokhsar D."/>
            <person name="Grimwood J."/>
            <person name="Schmutz J."/>
            <person name="Juenger T."/>
        </authorList>
    </citation>
    <scope>NUCLEOTIDE SEQUENCE [LARGE SCALE GENOMIC DNA]</scope>
    <source>
        <strain evidence="5">FIL2</strain>
    </source>
</reference>
<feature type="compositionally biased region" description="Basic and acidic residues" evidence="3">
    <location>
        <begin position="264"/>
        <end position="276"/>
    </location>
</feature>
<keyword evidence="1" id="KW-0479">Metal-binding</keyword>
<evidence type="ECO:0000256" key="3">
    <source>
        <dbReference type="SAM" id="MobiDB-lite"/>
    </source>
</evidence>
<dbReference type="SMART" id="SM00343">
    <property type="entry name" value="ZnF_C2HC"/>
    <property type="match status" value="1"/>
</dbReference>
<evidence type="ECO:0000256" key="1">
    <source>
        <dbReference type="PROSITE-ProRule" id="PRU00047"/>
    </source>
</evidence>
<proteinExistence type="predicted"/>
<keyword evidence="1" id="KW-0862">Zinc</keyword>
<dbReference type="SUPFAM" id="SSF57756">
    <property type="entry name" value="Retrovirus zinc finger-like domains"/>
    <property type="match status" value="1"/>
</dbReference>
<dbReference type="GO" id="GO:0003676">
    <property type="term" value="F:nucleic acid binding"/>
    <property type="evidence" value="ECO:0007669"/>
    <property type="project" value="InterPro"/>
</dbReference>
<organism evidence="5">
    <name type="scientific">Panicum hallii</name>
    <dbReference type="NCBI Taxonomy" id="206008"/>
    <lineage>
        <taxon>Eukaryota</taxon>
        <taxon>Viridiplantae</taxon>
        <taxon>Streptophyta</taxon>
        <taxon>Embryophyta</taxon>
        <taxon>Tracheophyta</taxon>
        <taxon>Spermatophyta</taxon>
        <taxon>Magnoliopsida</taxon>
        <taxon>Liliopsida</taxon>
        <taxon>Poales</taxon>
        <taxon>Poaceae</taxon>
        <taxon>PACMAD clade</taxon>
        <taxon>Panicoideae</taxon>
        <taxon>Panicodae</taxon>
        <taxon>Paniceae</taxon>
        <taxon>Panicinae</taxon>
        <taxon>Panicum</taxon>
        <taxon>Panicum sect. Panicum</taxon>
    </lineage>
</organism>
<feature type="compositionally biased region" description="Acidic residues" evidence="3">
    <location>
        <begin position="295"/>
        <end position="311"/>
    </location>
</feature>
<feature type="coiled-coil region" evidence="2">
    <location>
        <begin position="368"/>
        <end position="419"/>
    </location>
</feature>
<feature type="compositionally biased region" description="Basic residues" evidence="3">
    <location>
        <begin position="277"/>
        <end position="287"/>
    </location>
</feature>
<name>A0A2T8KQ73_9POAL</name>
<dbReference type="AlphaFoldDB" id="A0A2T8KQ73"/>
<dbReference type="PROSITE" id="PS50158">
    <property type="entry name" value="ZF_CCHC"/>
    <property type="match status" value="1"/>
</dbReference>
<protein>
    <recommendedName>
        <fullName evidence="4">CCHC-type domain-containing protein</fullName>
    </recommendedName>
</protein>
<dbReference type="PANTHER" id="PTHR34676">
    <property type="entry name" value="DUF4219 DOMAIN-CONTAINING PROTEIN-RELATED"/>
    <property type="match status" value="1"/>
</dbReference>
<gene>
    <name evidence="5" type="ORF">PAHAL_2G231700</name>
</gene>
<dbReference type="Gene3D" id="4.10.60.10">
    <property type="entry name" value="Zinc finger, CCHC-type"/>
    <property type="match status" value="1"/>
</dbReference>
<dbReference type="InterPro" id="IPR001878">
    <property type="entry name" value="Znf_CCHC"/>
</dbReference>
<keyword evidence="2" id="KW-0175">Coiled coil</keyword>
<dbReference type="Pfam" id="PF14223">
    <property type="entry name" value="Retrotran_gag_2"/>
    <property type="match status" value="1"/>
</dbReference>
<feature type="region of interest" description="Disordered" evidence="3">
    <location>
        <begin position="259"/>
        <end position="316"/>
    </location>
</feature>
<evidence type="ECO:0000259" key="4">
    <source>
        <dbReference type="PROSITE" id="PS50158"/>
    </source>
</evidence>
<dbReference type="Pfam" id="PF00098">
    <property type="entry name" value="zf-CCHC"/>
    <property type="match status" value="1"/>
</dbReference>
<dbReference type="Proteomes" id="UP000243499">
    <property type="component" value="Chromosome 2"/>
</dbReference>